<dbReference type="GO" id="GO:0005576">
    <property type="term" value="C:extracellular region"/>
    <property type="evidence" value="ECO:0007669"/>
    <property type="project" value="UniProtKB-SubCell"/>
</dbReference>
<dbReference type="InterPro" id="IPR002035">
    <property type="entry name" value="VWF_A"/>
</dbReference>
<dbReference type="GeneTree" id="ENSGT00940000163168"/>
<reference evidence="8" key="2">
    <citation type="submission" date="2025-09" db="UniProtKB">
        <authorList>
            <consortium name="Ensembl"/>
        </authorList>
    </citation>
    <scope>IDENTIFICATION</scope>
</reference>
<keyword evidence="3" id="KW-0732">Signal</keyword>
<dbReference type="PANTHER" id="PTHR24020">
    <property type="entry name" value="COLLAGEN ALPHA"/>
    <property type="match status" value="1"/>
</dbReference>
<dbReference type="GO" id="GO:0005581">
    <property type="term" value="C:collagen trimer"/>
    <property type="evidence" value="ECO:0007669"/>
    <property type="project" value="UniProtKB-KW"/>
</dbReference>
<proteinExistence type="predicted"/>
<dbReference type="Ensembl" id="ENSNNAT00000023421.1">
    <property type="protein sequence ID" value="ENSNNAP00000022348.1"/>
    <property type="gene ID" value="ENSNNAG00000014744.1"/>
</dbReference>
<keyword evidence="4" id="KW-0677">Repeat</keyword>
<dbReference type="PANTHER" id="PTHR24020:SF86">
    <property type="entry name" value="COLLAGEN, TYPE VI, ALPHA 4"/>
    <property type="match status" value="1"/>
</dbReference>
<dbReference type="SMART" id="SM00327">
    <property type="entry name" value="VWA"/>
    <property type="match status" value="2"/>
</dbReference>
<evidence type="ECO:0000313" key="9">
    <source>
        <dbReference type="Proteomes" id="UP000694559"/>
    </source>
</evidence>
<evidence type="ECO:0000259" key="7">
    <source>
        <dbReference type="PROSITE" id="PS50234"/>
    </source>
</evidence>
<dbReference type="FunFam" id="3.40.50.410:FF:000001">
    <property type="entry name" value="Collagen, type XII, alpha 1"/>
    <property type="match status" value="1"/>
</dbReference>
<dbReference type="PRINTS" id="PR00453">
    <property type="entry name" value="VWFADOMAIN"/>
</dbReference>
<dbReference type="PROSITE" id="PS50234">
    <property type="entry name" value="VWFA"/>
    <property type="match status" value="2"/>
</dbReference>
<dbReference type="FunFam" id="3.40.50.410:FF:000004">
    <property type="entry name" value="collagen alpha-6(VI) chain"/>
    <property type="match status" value="1"/>
</dbReference>
<feature type="domain" description="VWFA" evidence="7">
    <location>
        <begin position="19"/>
        <end position="196"/>
    </location>
</feature>
<dbReference type="CDD" id="cd01472">
    <property type="entry name" value="vWA_collagen"/>
    <property type="match status" value="1"/>
</dbReference>
<name>A0A8C7E435_NAJNA</name>
<evidence type="ECO:0000256" key="1">
    <source>
        <dbReference type="ARBA" id="ARBA00004239"/>
    </source>
</evidence>
<dbReference type="AlphaFoldDB" id="A0A8C7E435"/>
<feature type="domain" description="VWFA" evidence="7">
    <location>
        <begin position="220"/>
        <end position="399"/>
    </location>
</feature>
<accession>A0A8C7E435</accession>
<keyword evidence="9" id="KW-1185">Reference proteome</keyword>
<dbReference type="Gene3D" id="3.40.50.410">
    <property type="entry name" value="von Willebrand factor, type A domain"/>
    <property type="match status" value="2"/>
</dbReference>
<evidence type="ECO:0000256" key="4">
    <source>
        <dbReference type="ARBA" id="ARBA00022737"/>
    </source>
</evidence>
<evidence type="ECO:0000313" key="8">
    <source>
        <dbReference type="Ensembl" id="ENSNNAP00000022348.1"/>
    </source>
</evidence>
<evidence type="ECO:0000256" key="2">
    <source>
        <dbReference type="ARBA" id="ARBA00022525"/>
    </source>
</evidence>
<protein>
    <recommendedName>
        <fullName evidence="7">VWFA domain-containing protein</fullName>
    </recommendedName>
</protein>
<evidence type="ECO:0000256" key="3">
    <source>
        <dbReference type="ARBA" id="ARBA00022729"/>
    </source>
</evidence>
<dbReference type="Pfam" id="PF00092">
    <property type="entry name" value="VWA"/>
    <property type="match status" value="2"/>
</dbReference>
<dbReference type="InterPro" id="IPR036465">
    <property type="entry name" value="vWFA_dom_sf"/>
</dbReference>
<dbReference type="Proteomes" id="UP000694559">
    <property type="component" value="Unplaced"/>
</dbReference>
<evidence type="ECO:0000256" key="5">
    <source>
        <dbReference type="ARBA" id="ARBA00023119"/>
    </source>
</evidence>
<dbReference type="InterPro" id="IPR050525">
    <property type="entry name" value="ECM_Assembly_Org"/>
</dbReference>
<keyword evidence="6" id="KW-0325">Glycoprotein</keyword>
<organism evidence="8 9">
    <name type="scientific">Naja naja</name>
    <name type="common">Indian cobra</name>
    <dbReference type="NCBI Taxonomy" id="35670"/>
    <lineage>
        <taxon>Eukaryota</taxon>
        <taxon>Metazoa</taxon>
        <taxon>Chordata</taxon>
        <taxon>Craniata</taxon>
        <taxon>Vertebrata</taxon>
        <taxon>Euteleostomi</taxon>
        <taxon>Lepidosauria</taxon>
        <taxon>Squamata</taxon>
        <taxon>Bifurcata</taxon>
        <taxon>Unidentata</taxon>
        <taxon>Episquamata</taxon>
        <taxon>Toxicofera</taxon>
        <taxon>Serpentes</taxon>
        <taxon>Colubroidea</taxon>
        <taxon>Elapidae</taxon>
        <taxon>Elapinae</taxon>
        <taxon>Naja</taxon>
    </lineage>
</organism>
<evidence type="ECO:0000256" key="6">
    <source>
        <dbReference type="ARBA" id="ARBA00023180"/>
    </source>
</evidence>
<dbReference type="SUPFAM" id="SSF53300">
    <property type="entry name" value="vWA-like"/>
    <property type="match status" value="2"/>
</dbReference>
<keyword evidence="2" id="KW-0964">Secreted</keyword>
<reference evidence="8" key="1">
    <citation type="submission" date="2025-08" db="UniProtKB">
        <authorList>
            <consortium name="Ensembl"/>
        </authorList>
    </citation>
    <scope>IDENTIFICATION</scope>
</reference>
<sequence>PNGKTPICECFCREASVADIVFMVDGSWSIGPKNFRIIQDFLYTLVNSFDIGKDKIQVGMIQYSDDPRNEFLLNFFHQKKDILKKIQNLNYKGGGTKTGKSLRFMLDEQFSEMAGSRHSEGIPQIAVVITDGQSQDNFSGPAEEVKNAGIILYAIGIKDAILSELQEIASDPDEMHVYDVEDFVDDIEDLDQVQKIIVDIVEVPVQQEYEAVLDANVPADIVFLVDESTRIGQKNFQLIRTFLLKIINALEIAPDNVRVALVLYSDEPRLEFSLNTFEDKSEVMNYLKRLPYRGGQTYMGAAIDFLKKKVFTKTAGSRKNHGVQQLAAVITDGQSLDDFTVPSSKLRRAGVTVYVIGIQNISASSQLYKIASHPPRKHVTTMEYFLQLSNLEYVIKKQLCSEIVSQTFAIPVQSRALKEGKRVIS</sequence>
<comment type="subcellular location">
    <subcellularLocation>
        <location evidence="1">Secreted</location>
        <location evidence="1">Extracellular space</location>
    </subcellularLocation>
</comment>
<keyword evidence="5" id="KW-0176">Collagen</keyword>